<keyword evidence="2" id="KW-0614">Plasmid</keyword>
<keyword evidence="3" id="KW-1185">Reference proteome</keyword>
<keyword evidence="1" id="KW-0732">Signal</keyword>
<dbReference type="KEGG" id="dpd:Deipe_4190"/>
<evidence type="ECO:0000313" key="2">
    <source>
        <dbReference type="EMBL" id="AFZ69554.1"/>
    </source>
</evidence>
<protein>
    <recommendedName>
        <fullName evidence="4">Copper/zinc superoxide dismutase (SODC)</fullName>
    </recommendedName>
</protein>
<geneLocation type="plasmid" evidence="2 3">
    <name>pDEIPE01</name>
</geneLocation>
<name>L0A7Z3_DEIPD</name>
<evidence type="ECO:0000313" key="3">
    <source>
        <dbReference type="Proteomes" id="UP000010467"/>
    </source>
</evidence>
<evidence type="ECO:0000256" key="1">
    <source>
        <dbReference type="SAM" id="SignalP"/>
    </source>
</evidence>
<gene>
    <name evidence="2" type="ordered locus">Deipe_4190</name>
</gene>
<dbReference type="AlphaFoldDB" id="L0A7Z3"/>
<sequence length="159" mass="16197">MKTLPMMLTCTLLLTACAPAMSNASTTPAQPTRAFNLTRQASAPETLKPNGSISVANSQGTTSTSVILFGLKPNTYYVGHYHVMGLDSKEPCTSNGAPILSSAVVGRSDGNGDLMMNGSVSTGSISNAAYFNIHTAAEASGAPADAGVACVPVTVVNSR</sequence>
<dbReference type="OrthoDB" id="65640at2"/>
<feature type="signal peptide" evidence="1">
    <location>
        <begin position="1"/>
        <end position="29"/>
    </location>
</feature>
<dbReference type="Proteomes" id="UP000010467">
    <property type="component" value="Plasmid pDEIPE01"/>
</dbReference>
<evidence type="ECO:0008006" key="4">
    <source>
        <dbReference type="Google" id="ProtNLM"/>
    </source>
</evidence>
<organism evidence="2 3">
    <name type="scientific">Deinococcus peraridilitoris (strain DSM 19664 / LMG 22246 / CIP 109416 / KR-200)</name>
    <dbReference type="NCBI Taxonomy" id="937777"/>
    <lineage>
        <taxon>Bacteria</taxon>
        <taxon>Thermotogati</taxon>
        <taxon>Deinococcota</taxon>
        <taxon>Deinococci</taxon>
        <taxon>Deinococcales</taxon>
        <taxon>Deinococcaceae</taxon>
        <taxon>Deinococcus</taxon>
    </lineage>
</organism>
<dbReference type="RefSeq" id="WP_015231455.1">
    <property type="nucleotide sequence ID" value="NC_019789.1"/>
</dbReference>
<dbReference type="PROSITE" id="PS51257">
    <property type="entry name" value="PROKAR_LIPOPROTEIN"/>
    <property type="match status" value="1"/>
</dbReference>
<reference evidence="3" key="1">
    <citation type="submission" date="2012-03" db="EMBL/GenBank/DDBJ databases">
        <title>Complete sequence of plasmid 1 of Deinococcus peraridilitoris DSM 19664.</title>
        <authorList>
            <person name="Lucas S."/>
            <person name="Copeland A."/>
            <person name="Lapidus A."/>
            <person name="Glavina del Rio T."/>
            <person name="Dalin E."/>
            <person name="Tice H."/>
            <person name="Bruce D."/>
            <person name="Goodwin L."/>
            <person name="Pitluck S."/>
            <person name="Peters L."/>
            <person name="Mikhailova N."/>
            <person name="Lu M."/>
            <person name="Kyrpides N."/>
            <person name="Mavromatis K."/>
            <person name="Ivanova N."/>
            <person name="Brettin T."/>
            <person name="Detter J.C."/>
            <person name="Han C."/>
            <person name="Larimer F."/>
            <person name="Land M."/>
            <person name="Hauser L."/>
            <person name="Markowitz V."/>
            <person name="Cheng J.-F."/>
            <person name="Hugenholtz P."/>
            <person name="Woyke T."/>
            <person name="Wu D."/>
            <person name="Pukall R."/>
            <person name="Steenblock K."/>
            <person name="Brambilla E."/>
            <person name="Klenk H.-P."/>
            <person name="Eisen J.A."/>
        </authorList>
    </citation>
    <scope>NUCLEOTIDE SEQUENCE [LARGE SCALE GENOMIC DNA]</scope>
    <source>
        <strain evidence="3">DSM 19664 / LMG 22246 / CIP 109416 / KR-200</strain>
        <plasmid evidence="3">Plasmid pDEIPE01</plasmid>
    </source>
</reference>
<accession>L0A7Z3</accession>
<dbReference type="EMBL" id="CP003383">
    <property type="protein sequence ID" value="AFZ69554.1"/>
    <property type="molecule type" value="Genomic_DNA"/>
</dbReference>
<dbReference type="PATRIC" id="fig|937777.3.peg.4219"/>
<feature type="chain" id="PRO_5003939150" description="Copper/zinc superoxide dismutase (SODC)" evidence="1">
    <location>
        <begin position="30"/>
        <end position="159"/>
    </location>
</feature>
<dbReference type="HOGENOM" id="CLU_1737551_0_0_0"/>
<proteinExistence type="predicted"/>